<comment type="caution">
    <text evidence="6">The sequence shown here is derived from an EMBL/GenBank/DDBJ whole genome shotgun (WGS) entry which is preliminary data.</text>
</comment>
<dbReference type="SUPFAM" id="SSF52540">
    <property type="entry name" value="P-loop containing nucleoside triphosphate hydrolases"/>
    <property type="match status" value="1"/>
</dbReference>
<dbReference type="Proteomes" id="UP000320184">
    <property type="component" value="Unassembled WGS sequence"/>
</dbReference>
<evidence type="ECO:0008006" key="8">
    <source>
        <dbReference type="Google" id="ProtNLM"/>
    </source>
</evidence>
<proteinExistence type="inferred from homology"/>
<evidence type="ECO:0000256" key="2">
    <source>
        <dbReference type="ARBA" id="ARBA00022490"/>
    </source>
</evidence>
<organism evidence="6 7">
    <name type="scientific">Eiseniibacteriota bacterium</name>
    <dbReference type="NCBI Taxonomy" id="2212470"/>
    <lineage>
        <taxon>Bacteria</taxon>
        <taxon>Candidatus Eiseniibacteriota</taxon>
    </lineage>
</organism>
<dbReference type="GO" id="GO:0005737">
    <property type="term" value="C:cytoplasm"/>
    <property type="evidence" value="ECO:0007669"/>
    <property type="project" value="UniProtKB-SubCell"/>
</dbReference>
<evidence type="ECO:0000256" key="3">
    <source>
        <dbReference type="ARBA" id="ARBA00022737"/>
    </source>
</evidence>
<name>A0A538S7V7_UNCEI</name>
<dbReference type="Gene3D" id="3.40.50.300">
    <property type="entry name" value="P-loop containing nucleotide triphosphate hydrolases"/>
    <property type="match status" value="1"/>
</dbReference>
<dbReference type="Gene3D" id="1.25.40.10">
    <property type="entry name" value="Tetratricopeptide repeat domain"/>
    <property type="match status" value="2"/>
</dbReference>
<accession>A0A538S7V7</accession>
<evidence type="ECO:0000313" key="7">
    <source>
        <dbReference type="Proteomes" id="UP000320184"/>
    </source>
</evidence>
<keyword evidence="3" id="KW-0677">Repeat</keyword>
<sequence>MKLRTRFQGDIVEVLAPGLDPTPMRVAEIPDIFPGFVNLTAAVSLVRRGRLDFTKLHGIGSGAVAPILWGDTLRRLGRVFGRTEEFRILDAWASSSSSVLVASGIAGIGKSTLVASWLVRQRPRPYIFWFEIHEGTTRGIFLRDLAAFLARLGRRGLKNLQTERRAEAPQVTARVLAHDLRDLPILLVLDNYQRAIPELASLVVGPILGAGRGGSGKVVLISRTLPSAPVRRKASKTTSIEILRVGGLDPDASLALLRAKGFAGDEITLQRVANSARGHPILLSFAAQTGSTVGREITRYLEREIWHTLTKDEQTILEAASLFRGLVPSGALPSYCGEWQAAIKLLQAKNLIAPTISGGVVVHDTIREWIHERLPRAKRRSIHFLAATYFLDGSEVGDPLEGMYHLIESGNVKAFGEYLVSHDAGLLDSVPASELLTLLRTMGSAVLDPRPACILPEVAGDALKASGDLRPALLQYRHALQRAESNSQVDRIPRLLRKIASIERCRNEHAKALGHLIESQARLKVHPNPAESGEILREMALLERAKGRLAEAATLMNAAVDHATEASDSGALSRSLTALGSIEHDRGKIDRGLAYRLEGLRIAERAGNLTETARACISVGASYHALKRYEESLKFCDRALQLASLVGNLRLVAYARMNRSASLLDMGGRARETTGEIAEAKRLVQILEEPDTLALLGIYEGQREFELGRWSRATRLWEQGLQGLREYGEPSDLARSLVFVGRFHMENAATSAARRYLDEAYDLALRLSNEALLSEIKPLLGVVGSPTESTTARRTGV</sequence>
<evidence type="ECO:0000313" key="6">
    <source>
        <dbReference type="EMBL" id="TMQ47472.1"/>
    </source>
</evidence>
<dbReference type="InterPro" id="IPR051476">
    <property type="entry name" value="Bac_ResReg_Asp_Phosphatase"/>
</dbReference>
<dbReference type="EMBL" id="VBOT01000182">
    <property type="protein sequence ID" value="TMQ47472.1"/>
    <property type="molecule type" value="Genomic_DNA"/>
</dbReference>
<dbReference type="AlphaFoldDB" id="A0A538S7V7"/>
<evidence type="ECO:0000256" key="4">
    <source>
        <dbReference type="ARBA" id="ARBA00022803"/>
    </source>
</evidence>
<dbReference type="InterPro" id="IPR019734">
    <property type="entry name" value="TPR_rpt"/>
</dbReference>
<dbReference type="SMART" id="SM00028">
    <property type="entry name" value="TPR"/>
    <property type="match status" value="1"/>
</dbReference>
<keyword evidence="2" id="KW-0963">Cytoplasm</keyword>
<evidence type="ECO:0000256" key="5">
    <source>
        <dbReference type="ARBA" id="ARBA00038253"/>
    </source>
</evidence>
<reference evidence="6 7" key="1">
    <citation type="journal article" date="2019" name="Nat. Microbiol.">
        <title>Mediterranean grassland soil C-N compound turnover is dependent on rainfall and depth, and is mediated by genomically divergent microorganisms.</title>
        <authorList>
            <person name="Diamond S."/>
            <person name="Andeer P.F."/>
            <person name="Li Z."/>
            <person name="Crits-Christoph A."/>
            <person name="Burstein D."/>
            <person name="Anantharaman K."/>
            <person name="Lane K.R."/>
            <person name="Thomas B.C."/>
            <person name="Pan C."/>
            <person name="Northen T.R."/>
            <person name="Banfield J.F."/>
        </authorList>
    </citation>
    <scope>NUCLEOTIDE SEQUENCE [LARGE SCALE GENOMIC DNA]</scope>
    <source>
        <strain evidence="6">WS_3</strain>
    </source>
</reference>
<dbReference type="PANTHER" id="PTHR46630:SF1">
    <property type="entry name" value="TETRATRICOPEPTIDE REPEAT PROTEIN 29"/>
    <property type="match status" value="1"/>
</dbReference>
<dbReference type="InterPro" id="IPR011990">
    <property type="entry name" value="TPR-like_helical_dom_sf"/>
</dbReference>
<comment type="subcellular location">
    <subcellularLocation>
        <location evidence="1">Cytoplasm</location>
    </subcellularLocation>
</comment>
<comment type="similarity">
    <text evidence="5">Belongs to the Rap family.</text>
</comment>
<dbReference type="InterPro" id="IPR027417">
    <property type="entry name" value="P-loop_NTPase"/>
</dbReference>
<keyword evidence="4" id="KW-0802">TPR repeat</keyword>
<dbReference type="PANTHER" id="PTHR46630">
    <property type="entry name" value="TETRATRICOPEPTIDE REPEAT PROTEIN 29"/>
    <property type="match status" value="1"/>
</dbReference>
<protein>
    <recommendedName>
        <fullName evidence="8">Tetratricopeptide repeat protein</fullName>
    </recommendedName>
</protein>
<dbReference type="SUPFAM" id="SSF48452">
    <property type="entry name" value="TPR-like"/>
    <property type="match status" value="1"/>
</dbReference>
<evidence type="ECO:0000256" key="1">
    <source>
        <dbReference type="ARBA" id="ARBA00004496"/>
    </source>
</evidence>
<gene>
    <name evidence="6" type="ORF">E6K73_13615</name>
</gene>